<keyword evidence="3 5" id="KW-1133">Transmembrane helix</keyword>
<dbReference type="RefSeq" id="WP_379935860.1">
    <property type="nucleotide sequence ID" value="NZ_JBHTHY010000014.1"/>
</dbReference>
<keyword evidence="6" id="KW-0762">Sugar transport</keyword>
<keyword evidence="6" id="KW-0813">Transport</keyword>
<dbReference type="EMBL" id="JBHTHY010000014">
    <property type="protein sequence ID" value="MFD0798955.1"/>
    <property type="molecule type" value="Genomic_DNA"/>
</dbReference>
<reference evidence="7" key="1">
    <citation type="journal article" date="2019" name="Int. J. Syst. Evol. Microbiol.">
        <title>The Global Catalogue of Microorganisms (GCM) 10K type strain sequencing project: providing services to taxonomists for standard genome sequencing and annotation.</title>
        <authorList>
            <consortium name="The Broad Institute Genomics Platform"/>
            <consortium name="The Broad Institute Genome Sequencing Center for Infectious Disease"/>
            <person name="Wu L."/>
            <person name="Ma J."/>
        </authorList>
    </citation>
    <scope>NUCLEOTIDE SEQUENCE [LARGE SCALE GENOMIC DNA]</scope>
    <source>
        <strain evidence="7">CCUG 61948</strain>
    </source>
</reference>
<gene>
    <name evidence="6" type="ORF">ACFQZJ_15895</name>
</gene>
<sequence>MQTTELIGLVAATLTTAAFLPQVYKTWVHKSTRDISLVMYMVLLTGTLLWLFYGVRIASFPIILANSITAVLLFLMLLMKMKYR</sequence>
<feature type="transmembrane region" description="Helical" evidence="5">
    <location>
        <begin position="35"/>
        <end position="53"/>
    </location>
</feature>
<evidence type="ECO:0000256" key="5">
    <source>
        <dbReference type="SAM" id="Phobius"/>
    </source>
</evidence>
<feature type="transmembrane region" description="Helical" evidence="5">
    <location>
        <begin position="6"/>
        <end position="23"/>
    </location>
</feature>
<name>A0ABW3B7E7_9FLAO</name>
<feature type="transmembrane region" description="Helical" evidence="5">
    <location>
        <begin position="59"/>
        <end position="79"/>
    </location>
</feature>
<evidence type="ECO:0000313" key="7">
    <source>
        <dbReference type="Proteomes" id="UP001597012"/>
    </source>
</evidence>
<dbReference type="Proteomes" id="UP001597012">
    <property type="component" value="Unassembled WGS sequence"/>
</dbReference>
<dbReference type="Pfam" id="PF04193">
    <property type="entry name" value="PQ-loop"/>
    <property type="match status" value="1"/>
</dbReference>
<protein>
    <submittedName>
        <fullName evidence="6">SemiSWEET family sugar transporter</fullName>
    </submittedName>
</protein>
<dbReference type="Gene3D" id="1.20.1280.290">
    <property type="match status" value="1"/>
</dbReference>
<evidence type="ECO:0000256" key="4">
    <source>
        <dbReference type="ARBA" id="ARBA00023136"/>
    </source>
</evidence>
<evidence type="ECO:0000256" key="3">
    <source>
        <dbReference type="ARBA" id="ARBA00022989"/>
    </source>
</evidence>
<keyword evidence="4 5" id="KW-0472">Membrane</keyword>
<dbReference type="NCBIfam" id="NF037968">
    <property type="entry name" value="SemiSWEET_2"/>
    <property type="match status" value="1"/>
</dbReference>
<dbReference type="InterPro" id="IPR006603">
    <property type="entry name" value="PQ-loop_rpt"/>
</dbReference>
<keyword evidence="7" id="KW-1185">Reference proteome</keyword>
<evidence type="ECO:0000313" key="6">
    <source>
        <dbReference type="EMBL" id="MFD0798955.1"/>
    </source>
</evidence>
<comment type="subcellular location">
    <subcellularLocation>
        <location evidence="1">Membrane</location>
        <topology evidence="1">Multi-pass membrane protein</topology>
    </subcellularLocation>
</comment>
<comment type="caution">
    <text evidence="6">The sequence shown here is derived from an EMBL/GenBank/DDBJ whole genome shotgun (WGS) entry which is preliminary data.</text>
</comment>
<evidence type="ECO:0000256" key="2">
    <source>
        <dbReference type="ARBA" id="ARBA00022692"/>
    </source>
</evidence>
<evidence type="ECO:0000256" key="1">
    <source>
        <dbReference type="ARBA" id="ARBA00004141"/>
    </source>
</evidence>
<proteinExistence type="predicted"/>
<dbReference type="InterPro" id="IPR047662">
    <property type="entry name" value="SemiSWEET"/>
</dbReference>
<accession>A0ABW3B7E7</accession>
<keyword evidence="2 5" id="KW-0812">Transmembrane</keyword>
<organism evidence="6 7">
    <name type="scientific">Maribacter chungangensis</name>
    <dbReference type="NCBI Taxonomy" id="1069117"/>
    <lineage>
        <taxon>Bacteria</taxon>
        <taxon>Pseudomonadati</taxon>
        <taxon>Bacteroidota</taxon>
        <taxon>Flavobacteriia</taxon>
        <taxon>Flavobacteriales</taxon>
        <taxon>Flavobacteriaceae</taxon>
        <taxon>Maribacter</taxon>
    </lineage>
</organism>